<name>A0A0P8W700_9CLOT</name>
<dbReference type="Proteomes" id="UP000050326">
    <property type="component" value="Unassembled WGS sequence"/>
</dbReference>
<organism evidence="1 2">
    <name type="scientific">Oxobacter pfennigii</name>
    <dbReference type="NCBI Taxonomy" id="36849"/>
    <lineage>
        <taxon>Bacteria</taxon>
        <taxon>Bacillati</taxon>
        <taxon>Bacillota</taxon>
        <taxon>Clostridia</taxon>
        <taxon>Eubacteriales</taxon>
        <taxon>Clostridiaceae</taxon>
        <taxon>Oxobacter</taxon>
    </lineage>
</organism>
<protein>
    <recommendedName>
        <fullName evidence="3">DUF1847 domain-containing protein</fullName>
    </recommendedName>
</protein>
<accession>A0A0P8W700</accession>
<evidence type="ECO:0000313" key="2">
    <source>
        <dbReference type="Proteomes" id="UP000050326"/>
    </source>
</evidence>
<dbReference type="OrthoDB" id="9795204at2"/>
<keyword evidence="2" id="KW-1185">Reference proteome</keyword>
<gene>
    <name evidence="1" type="ORF">OXPF_19570</name>
</gene>
<dbReference type="PATRIC" id="fig|36849.3.peg.2065"/>
<evidence type="ECO:0008006" key="3">
    <source>
        <dbReference type="Google" id="ProtNLM"/>
    </source>
</evidence>
<sequence length="228" mass="25218">MPEEKQCRSCADCGLIGCTMGDKRYPEFCLTAGLDERELAETVALYINNRVNKKIALAAAEVEGGFYGRLTRVEEIMEFARRIGAKKIGIATCVGLMAESRTFAKMLRAHGFEVYGAACKVGAVKKPEIGIGEAYIMREGESMCNPIMQAKLLNKAKTDLNVVVGLCVGHDSLFYKYSKAATTTLITKDRLTCHNPAAPLYLTDSYYKKLLQGDWPQETSKKLPDREP</sequence>
<comment type="caution">
    <text evidence="1">The sequence shown here is derived from an EMBL/GenBank/DDBJ whole genome shotgun (WGS) entry which is preliminary data.</text>
</comment>
<reference evidence="1 2" key="1">
    <citation type="submission" date="2015-09" db="EMBL/GenBank/DDBJ databases">
        <title>Genome sequence of Oxobacter pfennigii DSM 3222.</title>
        <authorList>
            <person name="Poehlein A."/>
            <person name="Bengelsdorf F.R."/>
            <person name="Schiel-Bengelsdorf B."/>
            <person name="Duerre P."/>
            <person name="Daniel R."/>
        </authorList>
    </citation>
    <scope>NUCLEOTIDE SEQUENCE [LARGE SCALE GENOMIC DNA]</scope>
    <source>
        <strain evidence="1 2">DSM 3222</strain>
    </source>
</reference>
<dbReference type="Pfam" id="PF08901">
    <property type="entry name" value="DUF1847"/>
    <property type="match status" value="1"/>
</dbReference>
<evidence type="ECO:0000313" key="1">
    <source>
        <dbReference type="EMBL" id="KPU44463.1"/>
    </source>
</evidence>
<dbReference type="EMBL" id="LKET01000030">
    <property type="protein sequence ID" value="KPU44463.1"/>
    <property type="molecule type" value="Genomic_DNA"/>
</dbReference>
<proteinExistence type="predicted"/>
<dbReference type="RefSeq" id="WP_054875011.1">
    <property type="nucleotide sequence ID" value="NZ_LKET01000030.1"/>
</dbReference>
<dbReference type="AlphaFoldDB" id="A0A0P8W700"/>
<dbReference type="InterPro" id="IPR014997">
    <property type="entry name" value="DUF1847"/>
</dbReference>